<dbReference type="GO" id="GO:0008654">
    <property type="term" value="P:phospholipid biosynthetic process"/>
    <property type="evidence" value="ECO:0007669"/>
    <property type="project" value="UniProtKB-KW"/>
</dbReference>
<evidence type="ECO:0000256" key="10">
    <source>
        <dbReference type="ARBA" id="ARBA00022989"/>
    </source>
</evidence>
<evidence type="ECO:0000256" key="4">
    <source>
        <dbReference type="ARBA" id="ARBA00022516"/>
    </source>
</evidence>
<accession>A0A0W8G691</accession>
<dbReference type="PANTHER" id="PTHR34299">
    <property type="entry name" value="DIACYLGLYCEROL KINASE"/>
    <property type="match status" value="1"/>
</dbReference>
<evidence type="ECO:0000256" key="13">
    <source>
        <dbReference type="ARBA" id="ARBA00023209"/>
    </source>
</evidence>
<dbReference type="InterPro" id="IPR036945">
    <property type="entry name" value="DAGK_sf"/>
</dbReference>
<comment type="similarity">
    <text evidence="2">Belongs to the bacterial diacylglycerol kinase family.</text>
</comment>
<evidence type="ECO:0000256" key="14">
    <source>
        <dbReference type="ARBA" id="ARBA00023264"/>
    </source>
</evidence>
<feature type="transmembrane region" description="Helical" evidence="15">
    <location>
        <begin position="100"/>
        <end position="121"/>
    </location>
</feature>
<gene>
    <name evidence="16" type="ORF">ASZ90_001474</name>
</gene>
<evidence type="ECO:0000256" key="11">
    <source>
        <dbReference type="ARBA" id="ARBA00023098"/>
    </source>
</evidence>
<reference evidence="16" key="1">
    <citation type="journal article" date="2015" name="Proc. Natl. Acad. Sci. U.S.A.">
        <title>Networks of energetic and metabolic interactions define dynamics in microbial communities.</title>
        <authorList>
            <person name="Embree M."/>
            <person name="Liu J.K."/>
            <person name="Al-Bassam M.M."/>
            <person name="Zengler K."/>
        </authorList>
    </citation>
    <scope>NUCLEOTIDE SEQUENCE</scope>
</reference>
<evidence type="ECO:0000256" key="3">
    <source>
        <dbReference type="ARBA" id="ARBA00022475"/>
    </source>
</evidence>
<keyword evidence="12 15" id="KW-0472">Membrane</keyword>
<evidence type="ECO:0000256" key="12">
    <source>
        <dbReference type="ARBA" id="ARBA00023136"/>
    </source>
</evidence>
<keyword evidence="13" id="KW-0594">Phospholipid biosynthesis</keyword>
<sequence length="137" mass="15201">MRNKFLGTGVPGYNPLRKLAVIFSGLRFAIVYDLSVAYKVVLSLGALTASFLLRDWVDFLLIFVTTGLMLIAEIFNSSIEAVCDYLQAAEDRKIGAIKDMAAAAAGIAIFLWIVVMGYEIVEMILLLRHRPLMIVFP</sequence>
<keyword evidence="11" id="KW-0443">Lipid metabolism</keyword>
<dbReference type="CDD" id="cd14263">
    <property type="entry name" value="DAGK_IM_like"/>
    <property type="match status" value="1"/>
</dbReference>
<keyword evidence="3" id="KW-1003">Cell membrane</keyword>
<dbReference type="PANTHER" id="PTHR34299:SF1">
    <property type="entry name" value="DIACYLGLYCEROL KINASE"/>
    <property type="match status" value="1"/>
</dbReference>
<comment type="subcellular location">
    <subcellularLocation>
        <location evidence="1">Cell membrane</location>
        <topology evidence="1">Multi-pass membrane protein</topology>
    </subcellularLocation>
</comment>
<keyword evidence="6 15" id="KW-0812">Transmembrane</keyword>
<keyword evidence="5 16" id="KW-0808">Transferase</keyword>
<protein>
    <submittedName>
        <fullName evidence="16">Diacylglycerol kinase</fullName>
        <ecNumber evidence="16">2.7.1.107</ecNumber>
    </submittedName>
</protein>
<evidence type="ECO:0000256" key="9">
    <source>
        <dbReference type="ARBA" id="ARBA00022840"/>
    </source>
</evidence>
<evidence type="ECO:0000256" key="1">
    <source>
        <dbReference type="ARBA" id="ARBA00004651"/>
    </source>
</evidence>
<dbReference type="GO" id="GO:0005524">
    <property type="term" value="F:ATP binding"/>
    <property type="evidence" value="ECO:0007669"/>
    <property type="project" value="UniProtKB-KW"/>
</dbReference>
<feature type="transmembrane region" description="Helical" evidence="15">
    <location>
        <begin position="59"/>
        <end position="79"/>
    </location>
</feature>
<comment type="caution">
    <text evidence="16">The sequence shown here is derived from an EMBL/GenBank/DDBJ whole genome shotgun (WGS) entry which is preliminary data.</text>
</comment>
<evidence type="ECO:0000256" key="5">
    <source>
        <dbReference type="ARBA" id="ARBA00022679"/>
    </source>
</evidence>
<evidence type="ECO:0000256" key="8">
    <source>
        <dbReference type="ARBA" id="ARBA00022777"/>
    </source>
</evidence>
<dbReference type="EMBL" id="LNQE01000195">
    <property type="protein sequence ID" value="KUG28650.1"/>
    <property type="molecule type" value="Genomic_DNA"/>
</dbReference>
<dbReference type="GO" id="GO:0004143">
    <property type="term" value="F:ATP-dependent diacylglycerol kinase activity"/>
    <property type="evidence" value="ECO:0007669"/>
    <property type="project" value="UniProtKB-EC"/>
</dbReference>
<keyword evidence="10 15" id="KW-1133">Transmembrane helix</keyword>
<keyword evidence="4" id="KW-0444">Lipid biosynthesis</keyword>
<evidence type="ECO:0000313" key="16">
    <source>
        <dbReference type="EMBL" id="KUG28650.1"/>
    </source>
</evidence>
<name>A0A0W8G691_9ZZZZ</name>
<evidence type="ECO:0000256" key="6">
    <source>
        <dbReference type="ARBA" id="ARBA00022692"/>
    </source>
</evidence>
<evidence type="ECO:0000256" key="15">
    <source>
        <dbReference type="SAM" id="Phobius"/>
    </source>
</evidence>
<dbReference type="InterPro" id="IPR000829">
    <property type="entry name" value="DAGK"/>
</dbReference>
<organism evidence="16">
    <name type="scientific">hydrocarbon metagenome</name>
    <dbReference type="NCBI Taxonomy" id="938273"/>
    <lineage>
        <taxon>unclassified sequences</taxon>
        <taxon>metagenomes</taxon>
        <taxon>ecological metagenomes</taxon>
    </lineage>
</organism>
<evidence type="ECO:0000256" key="2">
    <source>
        <dbReference type="ARBA" id="ARBA00005967"/>
    </source>
</evidence>
<keyword evidence="7" id="KW-0547">Nucleotide-binding</keyword>
<evidence type="ECO:0000256" key="7">
    <source>
        <dbReference type="ARBA" id="ARBA00022741"/>
    </source>
</evidence>
<keyword evidence="14" id="KW-1208">Phospholipid metabolism</keyword>
<dbReference type="Gene3D" id="1.10.287.3610">
    <property type="match status" value="1"/>
</dbReference>
<dbReference type="Pfam" id="PF01219">
    <property type="entry name" value="DAGK_prokar"/>
    <property type="match status" value="1"/>
</dbReference>
<dbReference type="EC" id="2.7.1.107" evidence="16"/>
<proteinExistence type="inferred from homology"/>
<dbReference type="GO" id="GO:0005886">
    <property type="term" value="C:plasma membrane"/>
    <property type="evidence" value="ECO:0007669"/>
    <property type="project" value="UniProtKB-SubCell"/>
</dbReference>
<dbReference type="AlphaFoldDB" id="A0A0W8G691"/>
<keyword evidence="8 16" id="KW-0418">Kinase</keyword>
<keyword evidence="9" id="KW-0067">ATP-binding</keyword>